<feature type="transmembrane region" description="Helical" evidence="6">
    <location>
        <begin position="112"/>
        <end position="139"/>
    </location>
</feature>
<evidence type="ECO:0000256" key="1">
    <source>
        <dbReference type="ARBA" id="ARBA00004651"/>
    </source>
</evidence>
<dbReference type="Proteomes" id="UP000199441">
    <property type="component" value="Unassembled WGS sequence"/>
</dbReference>
<dbReference type="PANTHER" id="PTHR30086">
    <property type="entry name" value="ARGININE EXPORTER PROTEIN ARGO"/>
    <property type="match status" value="1"/>
</dbReference>
<dbReference type="Pfam" id="PF01810">
    <property type="entry name" value="LysE"/>
    <property type="match status" value="1"/>
</dbReference>
<dbReference type="RefSeq" id="WP_089947774.1">
    <property type="nucleotide sequence ID" value="NZ_FNOI01000006.1"/>
</dbReference>
<accession>A0A1H3B3G5</accession>
<evidence type="ECO:0000313" key="7">
    <source>
        <dbReference type="EMBL" id="SDX36560.1"/>
    </source>
</evidence>
<evidence type="ECO:0000256" key="3">
    <source>
        <dbReference type="ARBA" id="ARBA00022692"/>
    </source>
</evidence>
<feature type="transmembrane region" description="Helical" evidence="6">
    <location>
        <begin position="180"/>
        <end position="199"/>
    </location>
</feature>
<dbReference type="OrthoDB" id="5638726at2"/>
<feature type="transmembrane region" description="Helical" evidence="6">
    <location>
        <begin position="6"/>
        <end position="26"/>
    </location>
</feature>
<dbReference type="AlphaFoldDB" id="A0A1H3B3G5"/>
<keyword evidence="5 6" id="KW-0472">Membrane</keyword>
<evidence type="ECO:0000313" key="8">
    <source>
        <dbReference type="Proteomes" id="UP000199441"/>
    </source>
</evidence>
<gene>
    <name evidence="7" type="ORF">SAMN04488001_3041</name>
</gene>
<proteinExistence type="predicted"/>
<dbReference type="GO" id="GO:0015171">
    <property type="term" value="F:amino acid transmembrane transporter activity"/>
    <property type="evidence" value="ECO:0007669"/>
    <property type="project" value="TreeGrafter"/>
</dbReference>
<dbReference type="STRING" id="670155.SAMN04488001_3041"/>
<dbReference type="InterPro" id="IPR001123">
    <property type="entry name" value="LeuE-type"/>
</dbReference>
<protein>
    <submittedName>
        <fullName evidence="7">L-lysine exporter family protein LysE/ArgO</fullName>
    </submittedName>
</protein>
<sequence>MPVFFSGFALSFTLIMAIGAQNAFVLRQGIRREHVLLCVLVCAISDAVLITLGVTGFGALNEKMPWLGPIMRYGGALFLLAYGAMAIRSALTGTEALNVEGRARSDWRKVVATLLALTWLNPHVYLDTVILLGSIAAQYGEDRAVFGAGAVTASFVFFLLLGFGARLLAPLFVRPKAWRVLDALVGLTMWSIALSLIIAG</sequence>
<name>A0A1H3B3G5_9RHOB</name>
<evidence type="ECO:0000256" key="2">
    <source>
        <dbReference type="ARBA" id="ARBA00022475"/>
    </source>
</evidence>
<dbReference type="GO" id="GO:0005886">
    <property type="term" value="C:plasma membrane"/>
    <property type="evidence" value="ECO:0007669"/>
    <property type="project" value="UniProtKB-SubCell"/>
</dbReference>
<dbReference type="EMBL" id="FNOI01000006">
    <property type="protein sequence ID" value="SDX36560.1"/>
    <property type="molecule type" value="Genomic_DNA"/>
</dbReference>
<keyword evidence="3 6" id="KW-0812">Transmembrane</keyword>
<feature type="transmembrane region" description="Helical" evidence="6">
    <location>
        <begin position="35"/>
        <end position="58"/>
    </location>
</feature>
<reference evidence="8" key="1">
    <citation type="submission" date="2016-10" db="EMBL/GenBank/DDBJ databases">
        <authorList>
            <person name="Varghese N."/>
            <person name="Submissions S."/>
        </authorList>
    </citation>
    <scope>NUCLEOTIDE SEQUENCE [LARGE SCALE GENOMIC DNA]</scope>
    <source>
        <strain evidence="8">DSM 26922</strain>
    </source>
</reference>
<evidence type="ECO:0000256" key="5">
    <source>
        <dbReference type="ARBA" id="ARBA00023136"/>
    </source>
</evidence>
<comment type="subcellular location">
    <subcellularLocation>
        <location evidence="1">Cell membrane</location>
        <topology evidence="1">Multi-pass membrane protein</topology>
    </subcellularLocation>
</comment>
<keyword evidence="8" id="KW-1185">Reference proteome</keyword>
<keyword evidence="4 6" id="KW-1133">Transmembrane helix</keyword>
<keyword evidence="2" id="KW-1003">Cell membrane</keyword>
<evidence type="ECO:0000256" key="4">
    <source>
        <dbReference type="ARBA" id="ARBA00022989"/>
    </source>
</evidence>
<feature type="transmembrane region" description="Helical" evidence="6">
    <location>
        <begin position="70"/>
        <end position="91"/>
    </location>
</feature>
<dbReference type="PANTHER" id="PTHR30086:SF20">
    <property type="entry name" value="ARGININE EXPORTER PROTEIN ARGO-RELATED"/>
    <property type="match status" value="1"/>
</dbReference>
<evidence type="ECO:0000256" key="6">
    <source>
        <dbReference type="SAM" id="Phobius"/>
    </source>
</evidence>
<feature type="transmembrane region" description="Helical" evidence="6">
    <location>
        <begin position="145"/>
        <end position="168"/>
    </location>
</feature>
<organism evidence="7 8">
    <name type="scientific">Litoreibacter albidus</name>
    <dbReference type="NCBI Taxonomy" id="670155"/>
    <lineage>
        <taxon>Bacteria</taxon>
        <taxon>Pseudomonadati</taxon>
        <taxon>Pseudomonadota</taxon>
        <taxon>Alphaproteobacteria</taxon>
        <taxon>Rhodobacterales</taxon>
        <taxon>Roseobacteraceae</taxon>
        <taxon>Litoreibacter</taxon>
    </lineage>
</organism>